<dbReference type="Pfam" id="PF00817">
    <property type="entry name" value="IMS"/>
    <property type="match status" value="1"/>
</dbReference>
<dbReference type="GO" id="GO:0009432">
    <property type="term" value="P:SOS response"/>
    <property type="evidence" value="ECO:0007669"/>
    <property type="project" value="TreeGrafter"/>
</dbReference>
<dbReference type="GO" id="GO:0003887">
    <property type="term" value="F:DNA-directed DNA polymerase activity"/>
    <property type="evidence" value="ECO:0007669"/>
    <property type="project" value="InterPro"/>
</dbReference>
<proteinExistence type="inferred from homology"/>
<dbReference type="CDD" id="cd03586">
    <property type="entry name" value="PolY_Pol_IV_kappa"/>
    <property type="match status" value="1"/>
</dbReference>
<dbReference type="GO" id="GO:0003684">
    <property type="term" value="F:damaged DNA binding"/>
    <property type="evidence" value="ECO:0007669"/>
    <property type="project" value="InterPro"/>
</dbReference>
<dbReference type="PROSITE" id="PS50173">
    <property type="entry name" value="UMUC"/>
    <property type="match status" value="1"/>
</dbReference>
<dbReference type="Gene3D" id="3.40.1170.60">
    <property type="match status" value="1"/>
</dbReference>
<dbReference type="PANTHER" id="PTHR11076">
    <property type="entry name" value="DNA REPAIR POLYMERASE UMUC / TRANSFERASE FAMILY MEMBER"/>
    <property type="match status" value="1"/>
</dbReference>
<dbReference type="OrthoDB" id="9808813at2"/>
<evidence type="ECO:0000259" key="4">
    <source>
        <dbReference type="PROSITE" id="PS50173"/>
    </source>
</evidence>
<keyword evidence="3" id="KW-0548">Nucleotidyltransferase</keyword>
<dbReference type="InterPro" id="IPR022880">
    <property type="entry name" value="DNApol_IV"/>
</dbReference>
<keyword evidence="3" id="KW-0239">DNA-directed DNA polymerase</keyword>
<dbReference type="SUPFAM" id="SSF56672">
    <property type="entry name" value="DNA/RNA polymerases"/>
    <property type="match status" value="1"/>
</dbReference>
<dbReference type="PANTHER" id="PTHR11076:SF34">
    <property type="entry name" value="PROTEIN UMUC"/>
    <property type="match status" value="1"/>
</dbReference>
<dbReference type="Proteomes" id="UP000239590">
    <property type="component" value="Unassembled WGS sequence"/>
</dbReference>
<dbReference type="InterPro" id="IPR017961">
    <property type="entry name" value="DNA_pol_Y-fam_little_finger"/>
</dbReference>
<comment type="similarity">
    <text evidence="1">Belongs to the DNA polymerase type-Y family.</text>
</comment>
<dbReference type="GO" id="GO:0006281">
    <property type="term" value="P:DNA repair"/>
    <property type="evidence" value="ECO:0007669"/>
    <property type="project" value="InterPro"/>
</dbReference>
<dbReference type="Gene3D" id="3.30.70.270">
    <property type="match status" value="1"/>
</dbReference>
<dbReference type="InterPro" id="IPR043502">
    <property type="entry name" value="DNA/RNA_pol_sf"/>
</dbReference>
<dbReference type="EMBL" id="PTRA01000001">
    <property type="protein sequence ID" value="PQA58449.1"/>
    <property type="molecule type" value="Genomic_DNA"/>
</dbReference>
<protein>
    <submittedName>
        <fullName evidence="5">DNA polymerase IV</fullName>
    </submittedName>
</protein>
<gene>
    <name evidence="5" type="ORF">C5O19_01890</name>
</gene>
<reference evidence="6" key="1">
    <citation type="submission" date="2018-02" db="EMBL/GenBank/DDBJ databases">
        <title>Genome sequencing of Solimonas sp. HR-BB.</title>
        <authorList>
            <person name="Lee Y."/>
            <person name="Jeon C.O."/>
        </authorList>
    </citation>
    <scope>NUCLEOTIDE SEQUENCE [LARGE SCALE GENOMIC DNA]</scope>
    <source>
        <strain evidence="6">HR-U</strain>
    </source>
</reference>
<dbReference type="Pfam" id="PF11799">
    <property type="entry name" value="IMS_C"/>
    <property type="match status" value="1"/>
</dbReference>
<keyword evidence="6" id="KW-1185">Reference proteome</keyword>
<dbReference type="Gene3D" id="1.10.150.20">
    <property type="entry name" value="5' to 3' exonuclease, C-terminal subdomain"/>
    <property type="match status" value="1"/>
</dbReference>
<evidence type="ECO:0000256" key="1">
    <source>
        <dbReference type="ARBA" id="ARBA00010945"/>
    </source>
</evidence>
<keyword evidence="3" id="KW-0808">Transferase</keyword>
<dbReference type="InterPro" id="IPR050116">
    <property type="entry name" value="DNA_polymerase-Y"/>
</dbReference>
<evidence type="ECO:0000256" key="2">
    <source>
        <dbReference type="ARBA" id="ARBA00022457"/>
    </source>
</evidence>
<dbReference type="AlphaFoldDB" id="A0A2S7ILD1"/>
<dbReference type="InterPro" id="IPR001126">
    <property type="entry name" value="UmuC"/>
</dbReference>
<accession>A0A2S7ILD1</accession>
<dbReference type="RefSeq" id="WP_104709667.1">
    <property type="nucleotide sequence ID" value="NZ_PTRA01000001.1"/>
</dbReference>
<dbReference type="GO" id="GO:0042276">
    <property type="term" value="P:error-prone translesion synthesis"/>
    <property type="evidence" value="ECO:0007669"/>
    <property type="project" value="TreeGrafter"/>
</dbReference>
<evidence type="ECO:0000256" key="3">
    <source>
        <dbReference type="ARBA" id="ARBA00022932"/>
    </source>
</evidence>
<dbReference type="InterPro" id="IPR043128">
    <property type="entry name" value="Rev_trsase/Diguanyl_cyclase"/>
</dbReference>
<name>A0A2S7ILD1_9BACT</name>
<keyword evidence="2" id="KW-0515">Mutator protein</keyword>
<comment type="caution">
    <text evidence="5">The sequence shown here is derived from an EMBL/GenBank/DDBJ whole genome shotgun (WGS) entry which is preliminary data.</text>
</comment>
<evidence type="ECO:0000313" key="6">
    <source>
        <dbReference type="Proteomes" id="UP000239590"/>
    </source>
</evidence>
<organism evidence="5 6">
    <name type="scientific">Siphonobacter curvatus</name>
    <dbReference type="NCBI Taxonomy" id="2094562"/>
    <lineage>
        <taxon>Bacteria</taxon>
        <taxon>Pseudomonadati</taxon>
        <taxon>Bacteroidota</taxon>
        <taxon>Cytophagia</taxon>
        <taxon>Cytophagales</taxon>
        <taxon>Cytophagaceae</taxon>
        <taxon>Siphonobacter</taxon>
    </lineage>
</organism>
<dbReference type="GO" id="GO:0005829">
    <property type="term" value="C:cytosol"/>
    <property type="evidence" value="ECO:0007669"/>
    <property type="project" value="TreeGrafter"/>
</dbReference>
<evidence type="ECO:0000313" key="5">
    <source>
        <dbReference type="EMBL" id="PQA58449.1"/>
    </source>
</evidence>
<sequence>MNEFSIPPGAAVLFVDMNSFFASCEQQDNFYLRGRPVAVCVYTGEYGCVIAPSIEAKKRGIKLGMRLNEAVRLCPELVPLTTTPDKYRDYHTKIMQILRRFSDQVIPRSIDEAIVILSNHRLIYHDLEPVARAIKKAIHQEVGDYLQCSIGIAPNAFLAKLGSDLIKPNGLTVISPGNIDLILSQLELTDLPGIGHGMAQRLQKAGIETPLQLRYADPEFLRAACRSIVGWHWHLRLNFYEVDTEYTSAYKSMQAMRQLSRSQRRSPEILQQILFMLCQTLERRTVQQSVFCKTAHFWAKYEEGRTYQDDMQFQTPVQDGVALFNLVLKRAQTKAQWNHSSESLFNSGLVALGIGVHQFIPDQLVQYQLFEDNVRKDKLRKVYYELRDKHGSRKVMRGAEVSENPPLQDVIGFGSVKDLYGRITPDWMSE</sequence>
<feature type="domain" description="UmuC" evidence="4">
    <location>
        <begin position="12"/>
        <end position="195"/>
    </location>
</feature>